<dbReference type="PANTHER" id="PTHR10229:SF0">
    <property type="entry name" value="GTP-BINDING PROTEIN 6-RELATED"/>
    <property type="match status" value="1"/>
</dbReference>
<proteinExistence type="inferred from homology"/>
<evidence type="ECO:0000313" key="8">
    <source>
        <dbReference type="EMBL" id="PRR76789.1"/>
    </source>
</evidence>
<gene>
    <name evidence="6 8" type="primary">hflX</name>
    <name evidence="8" type="ORF">CLLI_27190</name>
</gene>
<evidence type="ECO:0000256" key="4">
    <source>
        <dbReference type="ARBA" id="ARBA00022842"/>
    </source>
</evidence>
<dbReference type="FunFam" id="3.40.50.11060:FF:000001">
    <property type="entry name" value="GTPase HflX"/>
    <property type="match status" value="1"/>
</dbReference>
<evidence type="ECO:0000259" key="7">
    <source>
        <dbReference type="PROSITE" id="PS51705"/>
    </source>
</evidence>
<dbReference type="Pfam" id="PF13167">
    <property type="entry name" value="GTP-bdg_N"/>
    <property type="match status" value="1"/>
</dbReference>
<dbReference type="InterPro" id="IPR016496">
    <property type="entry name" value="GTPase_HflX"/>
</dbReference>
<dbReference type="Pfam" id="PF16360">
    <property type="entry name" value="GTP-bdg_M"/>
    <property type="match status" value="1"/>
</dbReference>
<dbReference type="PANTHER" id="PTHR10229">
    <property type="entry name" value="GTP-BINDING PROTEIN HFLX"/>
    <property type="match status" value="1"/>
</dbReference>
<dbReference type="GO" id="GO:0005737">
    <property type="term" value="C:cytoplasm"/>
    <property type="evidence" value="ECO:0007669"/>
    <property type="project" value="UniProtKB-SubCell"/>
</dbReference>
<dbReference type="InterPro" id="IPR042108">
    <property type="entry name" value="GTPase_HflX_N_sf"/>
</dbReference>
<dbReference type="NCBIfam" id="TIGR03156">
    <property type="entry name" value="GTP_HflX"/>
    <property type="match status" value="1"/>
</dbReference>
<comment type="subcellular location">
    <subcellularLocation>
        <location evidence="6">Cytoplasm</location>
    </subcellularLocation>
    <text evidence="6">May associate with membranes.</text>
</comment>
<dbReference type="Pfam" id="PF01926">
    <property type="entry name" value="MMR_HSR1"/>
    <property type="match status" value="1"/>
</dbReference>
<dbReference type="GO" id="GO:0003924">
    <property type="term" value="F:GTPase activity"/>
    <property type="evidence" value="ECO:0007669"/>
    <property type="project" value="UniProtKB-UniRule"/>
</dbReference>
<dbReference type="InterPro" id="IPR032305">
    <property type="entry name" value="GTP-bd_M"/>
</dbReference>
<dbReference type="GO" id="GO:0005525">
    <property type="term" value="F:GTP binding"/>
    <property type="evidence" value="ECO:0007669"/>
    <property type="project" value="UniProtKB-UniRule"/>
</dbReference>
<keyword evidence="9" id="KW-1185">Reference proteome</keyword>
<dbReference type="NCBIfam" id="TIGR00231">
    <property type="entry name" value="small_GTP"/>
    <property type="match status" value="1"/>
</dbReference>
<dbReference type="GO" id="GO:0043022">
    <property type="term" value="F:ribosome binding"/>
    <property type="evidence" value="ECO:0007669"/>
    <property type="project" value="TreeGrafter"/>
</dbReference>
<comment type="similarity">
    <text evidence="6">Belongs to the TRAFAC class OBG-HflX-like GTPase superfamily. HflX GTPase family.</text>
</comment>
<keyword evidence="2" id="KW-0479">Metal-binding</keyword>
<name>A0A2T0B0A9_9CLOT</name>
<comment type="subunit">
    <text evidence="6">Monomer. Associates with the 50S ribosomal subunit.</text>
</comment>
<reference evidence="8 9" key="1">
    <citation type="submission" date="2018-03" db="EMBL/GenBank/DDBJ databases">
        <title>Genome sequence of Clostridium liquoris DSM 100320.</title>
        <authorList>
            <person name="Poehlein A."/>
            <person name="Daniel R."/>
        </authorList>
    </citation>
    <scope>NUCLEOTIDE SEQUENCE [LARGE SCALE GENOMIC DNA]</scope>
    <source>
        <strain evidence="8 9">DSM 100320</strain>
    </source>
</reference>
<comment type="caution">
    <text evidence="8">The sequence shown here is derived from an EMBL/GenBank/DDBJ whole genome shotgun (WGS) entry which is preliminary data.</text>
</comment>
<feature type="domain" description="Hflx-type G" evidence="7">
    <location>
        <begin position="362"/>
        <end position="539"/>
    </location>
</feature>
<dbReference type="PRINTS" id="PR00449">
    <property type="entry name" value="RASTRNSFRMNG"/>
</dbReference>
<sequence length="594" mass="66920">MINGNTEGIRDVILDRLNKIYNVKVPKDEVFNLEIVDIISEVTSEIEREVSVAIDRKGNVIDVSIGDSTTVEVPIIDIKEKRLSGVRVIHTHPNGNSRLSALDLSALTRLKLDCIAAIGVDEAGPIDTTLGFCNVEKDILVAETTGKLTIENAISYDLMGRIKYIEETIKSNEVVEDNSERAILVGVESEESLDELKELAKACNVTAVEQVLQKRNKIDSAFYVGRGKVEEIALLTQAKKANVIIFDDELTASQVRNLEDFIGVKVIDRTTLILEIFAKRAKSKEGKIQVELAQLKYRLPRLSGLGTVLSRTGGGIGTRGPGEKKLETDRRHIRERIYDLVKELEKIKKIRETQRDNRNEIPKVSLVGYTNAGKSTLRNVLYNMYSPKEDALKGNVFEADMLFATLDTTTRAIVLPDNRTITLTDTVGFIKKLPHDLVEAFKSTLEEVIYSDLLLHVVDVSSDNYKEQTEAVNEVLRELKAIDKPTILVLNKIDKVSDEELLNIKDNFKGMQYIEISAKQGINLEKLIEEIINRLPYKLKKEEYLIPYADSAIAAYLHRNANVNVEEYREQGIYIHAEVDKQVYNVCKRYMIGE</sequence>
<keyword evidence="3 6" id="KW-0547">Nucleotide-binding</keyword>
<dbReference type="InterPro" id="IPR025121">
    <property type="entry name" value="GTPase_HflX_N"/>
</dbReference>
<comment type="function">
    <text evidence="6">GTPase that associates with the 50S ribosomal subunit and may have a role during protein synthesis or ribosome biogenesis.</text>
</comment>
<dbReference type="AlphaFoldDB" id="A0A2T0B0A9"/>
<dbReference type="RefSeq" id="WP_106064737.1">
    <property type="nucleotide sequence ID" value="NZ_PVXO01000073.1"/>
</dbReference>
<keyword evidence="5 6" id="KW-0342">GTP-binding</keyword>
<dbReference type="InterPro" id="IPR006073">
    <property type="entry name" value="GTP-bd"/>
</dbReference>
<dbReference type="InterPro" id="IPR030394">
    <property type="entry name" value="G_HFLX_dom"/>
</dbReference>
<keyword evidence="4" id="KW-0460">Magnesium</keyword>
<keyword evidence="1 6" id="KW-0963">Cytoplasm</keyword>
<dbReference type="GO" id="GO:0046872">
    <property type="term" value="F:metal ion binding"/>
    <property type="evidence" value="ECO:0007669"/>
    <property type="project" value="UniProtKB-KW"/>
</dbReference>
<dbReference type="CDD" id="cd01878">
    <property type="entry name" value="HflX"/>
    <property type="match status" value="1"/>
</dbReference>
<dbReference type="Gene3D" id="3.40.50.11060">
    <property type="entry name" value="GTPase HflX, N-terminal domain"/>
    <property type="match status" value="1"/>
</dbReference>
<dbReference type="HAMAP" id="MF_00900">
    <property type="entry name" value="GTPase_HflX"/>
    <property type="match status" value="1"/>
</dbReference>
<evidence type="ECO:0000256" key="6">
    <source>
        <dbReference type="HAMAP-Rule" id="MF_00900"/>
    </source>
</evidence>
<evidence type="ECO:0000256" key="1">
    <source>
        <dbReference type="ARBA" id="ARBA00022490"/>
    </source>
</evidence>
<accession>A0A2T0B0A9</accession>
<evidence type="ECO:0000256" key="5">
    <source>
        <dbReference type="ARBA" id="ARBA00023134"/>
    </source>
</evidence>
<evidence type="ECO:0000256" key="3">
    <source>
        <dbReference type="ARBA" id="ARBA00022741"/>
    </source>
</evidence>
<evidence type="ECO:0000256" key="2">
    <source>
        <dbReference type="ARBA" id="ARBA00022723"/>
    </source>
</evidence>
<dbReference type="InterPro" id="IPR027417">
    <property type="entry name" value="P-loop_NTPase"/>
</dbReference>
<dbReference type="OrthoDB" id="9812272at2"/>
<dbReference type="PROSITE" id="PS51705">
    <property type="entry name" value="G_HFLX"/>
    <property type="match status" value="1"/>
</dbReference>
<protein>
    <recommendedName>
        <fullName evidence="6">GTPase HflX</fullName>
    </recommendedName>
    <alternativeName>
        <fullName evidence="6">GTP-binding protein HflX</fullName>
    </alternativeName>
</protein>
<dbReference type="Gene3D" id="3.40.50.300">
    <property type="entry name" value="P-loop containing nucleotide triphosphate hydrolases"/>
    <property type="match status" value="1"/>
</dbReference>
<organism evidence="8 9">
    <name type="scientific">Clostridium liquoris</name>
    <dbReference type="NCBI Taxonomy" id="1289519"/>
    <lineage>
        <taxon>Bacteria</taxon>
        <taxon>Bacillati</taxon>
        <taxon>Bacillota</taxon>
        <taxon>Clostridia</taxon>
        <taxon>Eubacteriales</taxon>
        <taxon>Clostridiaceae</taxon>
        <taxon>Clostridium</taxon>
    </lineage>
</organism>
<dbReference type="EMBL" id="PVXO01000073">
    <property type="protein sequence ID" value="PRR76789.1"/>
    <property type="molecule type" value="Genomic_DNA"/>
</dbReference>
<dbReference type="InterPro" id="IPR005225">
    <property type="entry name" value="Small_GTP-bd"/>
</dbReference>
<dbReference type="Gene3D" id="6.10.250.2860">
    <property type="match status" value="1"/>
</dbReference>
<evidence type="ECO:0000313" key="9">
    <source>
        <dbReference type="Proteomes" id="UP000239706"/>
    </source>
</evidence>
<dbReference type="SUPFAM" id="SSF52540">
    <property type="entry name" value="P-loop containing nucleoside triphosphate hydrolases"/>
    <property type="match status" value="1"/>
</dbReference>
<dbReference type="Proteomes" id="UP000239706">
    <property type="component" value="Unassembled WGS sequence"/>
</dbReference>